<dbReference type="PANTHER" id="PTHR43656">
    <property type="entry name" value="BINDING OXIDOREDUCTASE, PUTATIVE (AFU_ORTHOLOGUE AFUA_2G08260)-RELATED"/>
    <property type="match status" value="1"/>
</dbReference>
<sequence length="362" mass="39988">MMSHAKLFDPLPLAHGPALKNRLMLAPLTNQQSYADGRLSEEELHWLTMRAAGGFALVMTAAAPVQQVGQGYPGQLGIFDDQHIEGLARFAVAVHEKGSVSAVQLYHGGERAAPELVGTPVAPSASPRNGARPLDLVEVEQVREDFINAALRAEKAGCDGVQIHGAHGYILAQFLSPTINRRDDRYGGSFENRARLMLEVIDGIRRRCRPDFQVGLRLSPERFGMRLAEVGELAEEIMRQGQIDYLDMSLWDVSKDPHEEEYQGRSLLSYFVDLPRHNVRLGVAGKIMDAATAVSLMEAGCDFVTIGRAGILRHDFPERVRRDPAYRSPEQPVDPAHLREEGATDKFLAYLRTFPGFVADGP</sequence>
<keyword evidence="1" id="KW-0285">Flavoprotein</keyword>
<dbReference type="Proteomes" id="UP000575068">
    <property type="component" value="Unassembled WGS sequence"/>
</dbReference>
<dbReference type="PANTHER" id="PTHR43656:SF2">
    <property type="entry name" value="BINDING OXIDOREDUCTASE, PUTATIVE (AFU_ORTHOLOGUE AFUA_2G08260)-RELATED"/>
    <property type="match status" value="1"/>
</dbReference>
<dbReference type="InterPro" id="IPR001155">
    <property type="entry name" value="OxRdtase_FMN_N"/>
</dbReference>
<evidence type="ECO:0000259" key="3">
    <source>
        <dbReference type="Pfam" id="PF00724"/>
    </source>
</evidence>
<dbReference type="InterPro" id="IPR013785">
    <property type="entry name" value="Aldolase_TIM"/>
</dbReference>
<accession>A0A840HPS0</accession>
<dbReference type="CDD" id="cd02803">
    <property type="entry name" value="OYE_like_FMN_family"/>
    <property type="match status" value="1"/>
</dbReference>
<gene>
    <name evidence="4" type="ORF">HNQ99_000001</name>
</gene>
<dbReference type="EMBL" id="JACHOV010000001">
    <property type="protein sequence ID" value="MBB4639721.1"/>
    <property type="molecule type" value="Genomic_DNA"/>
</dbReference>
<proteinExistence type="predicted"/>
<dbReference type="InterPro" id="IPR051799">
    <property type="entry name" value="NADH_flavin_oxidoreductase"/>
</dbReference>
<dbReference type="Gene3D" id="3.20.20.70">
    <property type="entry name" value="Aldolase class I"/>
    <property type="match status" value="1"/>
</dbReference>
<evidence type="ECO:0000313" key="5">
    <source>
        <dbReference type="Proteomes" id="UP000575068"/>
    </source>
</evidence>
<name>A0A840HPS0_9SPHN</name>
<organism evidence="4 5">
    <name type="scientific">Rhizorhapis suberifaciens</name>
    <name type="common">corky root of lettuce</name>
    <dbReference type="NCBI Taxonomy" id="13656"/>
    <lineage>
        <taxon>Bacteria</taxon>
        <taxon>Pseudomonadati</taxon>
        <taxon>Pseudomonadota</taxon>
        <taxon>Alphaproteobacteria</taxon>
        <taxon>Sphingomonadales</taxon>
        <taxon>Sphingomonadaceae</taxon>
        <taxon>Rhizorhapis</taxon>
    </lineage>
</organism>
<feature type="domain" description="NADH:flavin oxidoreductase/NADH oxidase N-terminal" evidence="3">
    <location>
        <begin position="6"/>
        <end position="322"/>
    </location>
</feature>
<dbReference type="SUPFAM" id="SSF51395">
    <property type="entry name" value="FMN-linked oxidoreductases"/>
    <property type="match status" value="1"/>
</dbReference>
<keyword evidence="2" id="KW-0560">Oxidoreductase</keyword>
<evidence type="ECO:0000256" key="1">
    <source>
        <dbReference type="ARBA" id="ARBA00022630"/>
    </source>
</evidence>
<reference evidence="4 5" key="1">
    <citation type="submission" date="2020-08" db="EMBL/GenBank/DDBJ databases">
        <title>Genomic Encyclopedia of Type Strains, Phase IV (KMG-IV): sequencing the most valuable type-strain genomes for metagenomic binning, comparative biology and taxonomic classification.</title>
        <authorList>
            <person name="Goeker M."/>
        </authorList>
    </citation>
    <scope>NUCLEOTIDE SEQUENCE [LARGE SCALE GENOMIC DNA]</scope>
    <source>
        <strain evidence="4 5">DSM 7465</strain>
    </source>
</reference>
<dbReference type="Pfam" id="PF00724">
    <property type="entry name" value="Oxidored_FMN"/>
    <property type="match status" value="1"/>
</dbReference>
<evidence type="ECO:0000256" key="2">
    <source>
        <dbReference type="ARBA" id="ARBA00023002"/>
    </source>
</evidence>
<comment type="caution">
    <text evidence="4">The sequence shown here is derived from an EMBL/GenBank/DDBJ whole genome shotgun (WGS) entry which is preliminary data.</text>
</comment>
<keyword evidence="5" id="KW-1185">Reference proteome</keyword>
<dbReference type="GO" id="GO:0016491">
    <property type="term" value="F:oxidoreductase activity"/>
    <property type="evidence" value="ECO:0007669"/>
    <property type="project" value="UniProtKB-KW"/>
</dbReference>
<dbReference type="AlphaFoldDB" id="A0A840HPS0"/>
<dbReference type="GO" id="GO:0010181">
    <property type="term" value="F:FMN binding"/>
    <property type="evidence" value="ECO:0007669"/>
    <property type="project" value="InterPro"/>
</dbReference>
<evidence type="ECO:0000313" key="4">
    <source>
        <dbReference type="EMBL" id="MBB4639721.1"/>
    </source>
</evidence>
<protein>
    <submittedName>
        <fullName evidence="4">2,4-dienoyl-CoA reductase-like NADH-dependent reductase (Old Yellow Enzyme family)</fullName>
    </submittedName>
</protein>